<evidence type="ECO:0000256" key="2">
    <source>
        <dbReference type="SAM" id="Phobius"/>
    </source>
</evidence>
<evidence type="ECO:0000313" key="5">
    <source>
        <dbReference type="EMBL" id="CAB4973674.1"/>
    </source>
</evidence>
<evidence type="ECO:0000313" key="3">
    <source>
        <dbReference type="EMBL" id="CAB4711290.1"/>
    </source>
</evidence>
<evidence type="ECO:0000256" key="1">
    <source>
        <dbReference type="SAM" id="MobiDB-lite"/>
    </source>
</evidence>
<keyword evidence="2" id="KW-0472">Membrane</keyword>
<evidence type="ECO:0000313" key="4">
    <source>
        <dbReference type="EMBL" id="CAB4909756.1"/>
    </source>
</evidence>
<dbReference type="EMBL" id="CAFBPQ010000007">
    <property type="protein sequence ID" value="CAB5016830.1"/>
    <property type="molecule type" value="Genomic_DNA"/>
</dbReference>
<accession>A0A6J7GS25</accession>
<name>A0A6J7GS25_9ZZZZ</name>
<evidence type="ECO:0000313" key="6">
    <source>
        <dbReference type="EMBL" id="CAB5016830.1"/>
    </source>
</evidence>
<dbReference type="EMBL" id="CAEZYK010000001">
    <property type="protein sequence ID" value="CAB4711290.1"/>
    <property type="molecule type" value="Genomic_DNA"/>
</dbReference>
<protein>
    <submittedName>
        <fullName evidence="4">Unannotated protein</fullName>
    </submittedName>
</protein>
<feature type="region of interest" description="Disordered" evidence="1">
    <location>
        <begin position="48"/>
        <end position="102"/>
    </location>
</feature>
<gene>
    <name evidence="3" type="ORF">UFOPK2683_00007</name>
    <name evidence="4" type="ORF">UFOPK3605_01019</name>
    <name evidence="5" type="ORF">UFOPK3897_00665</name>
    <name evidence="6" type="ORF">UFOPK4121_00404</name>
</gene>
<feature type="compositionally biased region" description="Basic and acidic residues" evidence="1">
    <location>
        <begin position="50"/>
        <end position="93"/>
    </location>
</feature>
<dbReference type="EMBL" id="CAFBMM010000050">
    <property type="protein sequence ID" value="CAB4909756.1"/>
    <property type="molecule type" value="Genomic_DNA"/>
</dbReference>
<sequence length="102" mass="11110">MSEETTFEGDTSDKPHLVVTKRLMAALVVAAVFFVGLTSFALGRVTADSSDDHAEHSELMRERGGPRMERGGPRMERGGPRMERGGPRMERIPDGQPGINNG</sequence>
<keyword evidence="2" id="KW-1133">Transmembrane helix</keyword>
<proteinExistence type="predicted"/>
<dbReference type="AlphaFoldDB" id="A0A6J7GS25"/>
<dbReference type="EMBL" id="CAFBOF010000009">
    <property type="protein sequence ID" value="CAB4973674.1"/>
    <property type="molecule type" value="Genomic_DNA"/>
</dbReference>
<feature type="transmembrane region" description="Helical" evidence="2">
    <location>
        <begin position="23"/>
        <end position="43"/>
    </location>
</feature>
<keyword evidence="2" id="KW-0812">Transmembrane</keyword>
<reference evidence="4" key="1">
    <citation type="submission" date="2020-05" db="EMBL/GenBank/DDBJ databases">
        <authorList>
            <person name="Chiriac C."/>
            <person name="Salcher M."/>
            <person name="Ghai R."/>
            <person name="Kavagutti S V."/>
        </authorList>
    </citation>
    <scope>NUCLEOTIDE SEQUENCE</scope>
</reference>
<organism evidence="4">
    <name type="scientific">freshwater metagenome</name>
    <dbReference type="NCBI Taxonomy" id="449393"/>
    <lineage>
        <taxon>unclassified sequences</taxon>
        <taxon>metagenomes</taxon>
        <taxon>ecological metagenomes</taxon>
    </lineage>
</organism>